<keyword evidence="4" id="KW-1185">Reference proteome</keyword>
<dbReference type="Gene3D" id="3.40.50.620">
    <property type="entry name" value="HUPs"/>
    <property type="match status" value="1"/>
</dbReference>
<dbReference type="Pfam" id="PF02698">
    <property type="entry name" value="DUF218"/>
    <property type="match status" value="1"/>
</dbReference>
<feature type="transmembrane region" description="Helical" evidence="1">
    <location>
        <begin position="6"/>
        <end position="26"/>
    </location>
</feature>
<evidence type="ECO:0000256" key="1">
    <source>
        <dbReference type="SAM" id="Phobius"/>
    </source>
</evidence>
<dbReference type="PANTHER" id="PTHR30336:SF4">
    <property type="entry name" value="ENVELOPE BIOGENESIS FACTOR ELYC"/>
    <property type="match status" value="1"/>
</dbReference>
<dbReference type="InterPro" id="IPR014729">
    <property type="entry name" value="Rossmann-like_a/b/a_fold"/>
</dbReference>
<evidence type="ECO:0000313" key="3">
    <source>
        <dbReference type="EMBL" id="WPU92644.1"/>
    </source>
</evidence>
<evidence type="ECO:0000259" key="2">
    <source>
        <dbReference type="Pfam" id="PF02698"/>
    </source>
</evidence>
<proteinExistence type="predicted"/>
<keyword evidence="1" id="KW-1133">Transmembrane helix</keyword>
<gene>
    <name evidence="3" type="ORF">SNE25_25295</name>
</gene>
<dbReference type="EMBL" id="CP139558">
    <property type="protein sequence ID" value="WPU92644.1"/>
    <property type="molecule type" value="Genomic_DNA"/>
</dbReference>
<reference evidence="3 4" key="1">
    <citation type="submission" date="2023-11" db="EMBL/GenBank/DDBJ databases">
        <title>Analysis of the Genomes of Mucilaginibacter gossypii cycad 4 and M. sabulilitoris SNA2: microbes with the potential for plant growth promotion.</title>
        <authorList>
            <person name="Hirsch A.M."/>
            <person name="Humm E."/>
            <person name="Rubbi M."/>
            <person name="Del Vecchio G."/>
            <person name="Ha S.M."/>
            <person name="Pellegrini M."/>
            <person name="Gunsalus R.P."/>
        </authorList>
    </citation>
    <scope>NUCLEOTIDE SEQUENCE [LARGE SCALE GENOMIC DNA]</scope>
    <source>
        <strain evidence="3 4">SNA2</strain>
    </source>
</reference>
<dbReference type="PANTHER" id="PTHR30336">
    <property type="entry name" value="INNER MEMBRANE PROTEIN, PROBABLE PERMEASE"/>
    <property type="match status" value="1"/>
</dbReference>
<keyword evidence="1" id="KW-0472">Membrane</keyword>
<accession>A0ABZ0TLN9</accession>
<evidence type="ECO:0000313" key="4">
    <source>
        <dbReference type="Proteomes" id="UP001324380"/>
    </source>
</evidence>
<protein>
    <submittedName>
        <fullName evidence="3">YdcF family protein</fullName>
    </submittedName>
</protein>
<dbReference type="Proteomes" id="UP001324380">
    <property type="component" value="Chromosome"/>
</dbReference>
<organism evidence="3 4">
    <name type="scientific">Mucilaginibacter sabulilitoris</name>
    <dbReference type="NCBI Taxonomy" id="1173583"/>
    <lineage>
        <taxon>Bacteria</taxon>
        <taxon>Pseudomonadati</taxon>
        <taxon>Bacteroidota</taxon>
        <taxon>Sphingobacteriia</taxon>
        <taxon>Sphingobacteriales</taxon>
        <taxon>Sphingobacteriaceae</taxon>
        <taxon>Mucilaginibacter</taxon>
    </lineage>
</organism>
<dbReference type="InterPro" id="IPR051599">
    <property type="entry name" value="Cell_Envelope_Assoc"/>
</dbReference>
<sequence length="251" mass="27609">MFFILSKVLAFLLYPLSYVFVILLIAVFSKNAKTKRRCLLYGVGLLYIFSNSFLQDQFAKAWDVPAAKLVNGKVYSTAIVLGGFASYDGKGNGMFSDAADRFIQGVLLQKTGRAKHIVITGGNGNLNPDSFREGSWAKIQLKNMQVPDSCILIENNSRNTLENATLTKALLKKQGLQGPYLLVTSAFHMRRSLGIFKKAGMDVIPYSCAYIAGTKDPSFWDITPNAGALAKWNTYIKEVIGVTVNMILGRG</sequence>
<feature type="domain" description="DUF218" evidence="2">
    <location>
        <begin position="78"/>
        <end position="241"/>
    </location>
</feature>
<name>A0ABZ0TLN9_9SPHI</name>
<keyword evidence="1" id="KW-0812">Transmembrane</keyword>
<dbReference type="InterPro" id="IPR003848">
    <property type="entry name" value="DUF218"/>
</dbReference>
<dbReference type="RefSeq" id="WP_321561804.1">
    <property type="nucleotide sequence ID" value="NZ_CP139558.1"/>
</dbReference>
<dbReference type="CDD" id="cd06259">
    <property type="entry name" value="YdcF-like"/>
    <property type="match status" value="1"/>
</dbReference>